<evidence type="ECO:0000313" key="1">
    <source>
        <dbReference type="EMBL" id="KHG05978.1"/>
    </source>
</evidence>
<organism evidence="1 2">
    <name type="scientific">Gossypium arboreum</name>
    <name type="common">Tree cotton</name>
    <name type="synonym">Gossypium nanking</name>
    <dbReference type="NCBI Taxonomy" id="29729"/>
    <lineage>
        <taxon>Eukaryota</taxon>
        <taxon>Viridiplantae</taxon>
        <taxon>Streptophyta</taxon>
        <taxon>Embryophyta</taxon>
        <taxon>Tracheophyta</taxon>
        <taxon>Spermatophyta</taxon>
        <taxon>Magnoliopsida</taxon>
        <taxon>eudicotyledons</taxon>
        <taxon>Gunneridae</taxon>
        <taxon>Pentapetalae</taxon>
        <taxon>rosids</taxon>
        <taxon>malvids</taxon>
        <taxon>Malvales</taxon>
        <taxon>Malvaceae</taxon>
        <taxon>Malvoideae</taxon>
        <taxon>Gossypium</taxon>
    </lineage>
</organism>
<accession>A0A0B0MV27</accession>
<name>A0A0B0MV27_GOSAR</name>
<proteinExistence type="predicted"/>
<dbReference type="EMBL" id="JRRC01441079">
    <property type="protein sequence ID" value="KHG05978.1"/>
    <property type="molecule type" value="Genomic_DNA"/>
</dbReference>
<evidence type="ECO:0000313" key="2">
    <source>
        <dbReference type="Proteomes" id="UP000032142"/>
    </source>
</evidence>
<protein>
    <submittedName>
        <fullName evidence="1">Uncharacterized protein</fullName>
    </submittedName>
</protein>
<comment type="caution">
    <text evidence="1">The sequence shown here is derived from an EMBL/GenBank/DDBJ whole genome shotgun (WGS) entry which is preliminary data.</text>
</comment>
<sequence length="44" mass="5171">MSQVTWPNTISSLLQLQANTFGQIHNDTYNKMTKSLYMPYYQNV</sequence>
<dbReference type="AlphaFoldDB" id="A0A0B0MV27"/>
<dbReference type="Proteomes" id="UP000032142">
    <property type="component" value="Unassembled WGS sequence"/>
</dbReference>
<keyword evidence="2" id="KW-1185">Reference proteome</keyword>
<gene>
    <name evidence="1" type="ORF">F383_31803</name>
</gene>
<reference evidence="2" key="1">
    <citation type="submission" date="2014-09" db="EMBL/GenBank/DDBJ databases">
        <authorList>
            <person name="Mudge J."/>
            <person name="Ramaraj T."/>
            <person name="Lindquist I.E."/>
            <person name="Bharti A.K."/>
            <person name="Sundararajan A."/>
            <person name="Cameron C.T."/>
            <person name="Woodward J.E."/>
            <person name="May G.D."/>
            <person name="Brubaker C."/>
            <person name="Broadhvest J."/>
            <person name="Wilkins T.A."/>
        </authorList>
    </citation>
    <scope>NUCLEOTIDE SEQUENCE</scope>
    <source>
        <strain evidence="2">cv. AKA8401</strain>
    </source>
</reference>